<organism evidence="2 3">
    <name type="scientific">Sphingobacterium bambusae</name>
    <dbReference type="NCBI Taxonomy" id="662858"/>
    <lineage>
        <taxon>Bacteria</taxon>
        <taxon>Pseudomonadati</taxon>
        <taxon>Bacteroidota</taxon>
        <taxon>Sphingobacteriia</taxon>
        <taxon>Sphingobacteriales</taxon>
        <taxon>Sphingobacteriaceae</taxon>
        <taxon>Sphingobacterium</taxon>
    </lineage>
</organism>
<comment type="caution">
    <text evidence="2">The sequence shown here is derived from an EMBL/GenBank/DDBJ whole genome shotgun (WGS) entry which is preliminary data.</text>
</comment>
<dbReference type="InterPro" id="IPR018764">
    <property type="entry name" value="RskA_C"/>
</dbReference>
<dbReference type="InterPro" id="IPR051474">
    <property type="entry name" value="Anti-sigma-K/W_factor"/>
</dbReference>
<gene>
    <name evidence="2" type="ORF">ACFS7Y_22265</name>
</gene>
<dbReference type="Proteomes" id="UP001597525">
    <property type="component" value="Unassembled WGS sequence"/>
</dbReference>
<sequence length="283" mass="30670">MDIKEYISSGIIEAYVLGLATEEEASILECVRQKHPEVQQAILDAQLLLEDFTESQAVSPAPDLRDQIWAKIAENPQNLEPVADEPMIGNSDFTATSSPKAEPAKIEEKVVKLPAHRDNQTLAIAATVLLALSIGGNILLFQQKRESEDILASSIAERDSAQTLLSAANSHWEMLQRPSVKTVALAGVEKFPELKAVVFWDTKNASVYLTADKLPAAPTGKQYQLWAIVDGQPVDAGLLPLASADNLYKMNNIPNAQAFAITLEDEGGKPAPTLSDLYVIGNI</sequence>
<dbReference type="EMBL" id="JBHUPB010000015">
    <property type="protein sequence ID" value="MFD2970132.1"/>
    <property type="molecule type" value="Genomic_DNA"/>
</dbReference>
<accession>A0ABW6BL13</accession>
<protein>
    <submittedName>
        <fullName evidence="2">Anti-sigma factor</fullName>
    </submittedName>
</protein>
<keyword evidence="3" id="KW-1185">Reference proteome</keyword>
<dbReference type="PANTHER" id="PTHR37461">
    <property type="entry name" value="ANTI-SIGMA-K FACTOR RSKA"/>
    <property type="match status" value="1"/>
</dbReference>
<dbReference type="RefSeq" id="WP_320183613.1">
    <property type="nucleotide sequence ID" value="NZ_CP138332.1"/>
</dbReference>
<feature type="domain" description="Anti-sigma K factor RskA C-terminal" evidence="1">
    <location>
        <begin position="123"/>
        <end position="273"/>
    </location>
</feature>
<evidence type="ECO:0000259" key="1">
    <source>
        <dbReference type="Pfam" id="PF10099"/>
    </source>
</evidence>
<name>A0ABW6BL13_9SPHI</name>
<evidence type="ECO:0000313" key="2">
    <source>
        <dbReference type="EMBL" id="MFD2970132.1"/>
    </source>
</evidence>
<dbReference type="Pfam" id="PF10099">
    <property type="entry name" value="RskA_C"/>
    <property type="match status" value="1"/>
</dbReference>
<evidence type="ECO:0000313" key="3">
    <source>
        <dbReference type="Proteomes" id="UP001597525"/>
    </source>
</evidence>
<dbReference type="PANTHER" id="PTHR37461:SF1">
    <property type="entry name" value="ANTI-SIGMA-K FACTOR RSKA"/>
    <property type="match status" value="1"/>
</dbReference>
<proteinExistence type="predicted"/>
<reference evidence="3" key="1">
    <citation type="journal article" date="2019" name="Int. J. Syst. Evol. Microbiol.">
        <title>The Global Catalogue of Microorganisms (GCM) 10K type strain sequencing project: providing services to taxonomists for standard genome sequencing and annotation.</title>
        <authorList>
            <consortium name="The Broad Institute Genomics Platform"/>
            <consortium name="The Broad Institute Genome Sequencing Center for Infectious Disease"/>
            <person name="Wu L."/>
            <person name="Ma J."/>
        </authorList>
    </citation>
    <scope>NUCLEOTIDE SEQUENCE [LARGE SCALE GENOMIC DNA]</scope>
    <source>
        <strain evidence="3">KCTC 22814</strain>
    </source>
</reference>